<proteinExistence type="predicted"/>
<evidence type="ECO:0000256" key="1">
    <source>
        <dbReference type="SAM" id="Phobius"/>
    </source>
</evidence>
<feature type="transmembrane region" description="Helical" evidence="1">
    <location>
        <begin position="100"/>
        <end position="119"/>
    </location>
</feature>
<keyword evidence="1" id="KW-0472">Membrane</keyword>
<accession>A0A1G1XSM5</accession>
<organism evidence="2 3">
    <name type="scientific">Candidatus Buchananbacteria bacterium RIFCSPHIGHO2_01_FULL_39_14</name>
    <dbReference type="NCBI Taxonomy" id="1797532"/>
    <lineage>
        <taxon>Bacteria</taxon>
        <taxon>Candidatus Buchananiibacteriota</taxon>
    </lineage>
</organism>
<evidence type="ECO:0000313" key="3">
    <source>
        <dbReference type="Proteomes" id="UP000178930"/>
    </source>
</evidence>
<keyword evidence="1" id="KW-1133">Transmembrane helix</keyword>
<feature type="transmembrane region" description="Helical" evidence="1">
    <location>
        <begin position="61"/>
        <end position="80"/>
    </location>
</feature>
<dbReference type="AlphaFoldDB" id="A0A1G1XSM5"/>
<comment type="caution">
    <text evidence="2">The sequence shown here is derived from an EMBL/GenBank/DDBJ whole genome shotgun (WGS) entry which is preliminary data.</text>
</comment>
<keyword evidence="1" id="KW-0812">Transmembrane</keyword>
<sequence length="124" mass="13695">MKIGLSKQIILSFFGVAAMMLVLCSSALIPVMTTSHCLITANLPGSHFQLLDNIFGVSAKPIEMSLLLAILAAILVVLIINLVRDQLNFVSLIFRQIRQWLGSSQVFFYLALAFSRGIIHSKNF</sequence>
<reference evidence="2 3" key="1">
    <citation type="journal article" date="2016" name="Nat. Commun.">
        <title>Thousands of microbial genomes shed light on interconnected biogeochemical processes in an aquifer system.</title>
        <authorList>
            <person name="Anantharaman K."/>
            <person name="Brown C.T."/>
            <person name="Hug L.A."/>
            <person name="Sharon I."/>
            <person name="Castelle C.J."/>
            <person name="Probst A.J."/>
            <person name="Thomas B.C."/>
            <person name="Singh A."/>
            <person name="Wilkins M.J."/>
            <person name="Karaoz U."/>
            <person name="Brodie E.L."/>
            <person name="Williams K.H."/>
            <person name="Hubbard S.S."/>
            <person name="Banfield J.F."/>
        </authorList>
    </citation>
    <scope>NUCLEOTIDE SEQUENCE [LARGE SCALE GENOMIC DNA]</scope>
</reference>
<name>A0A1G1XSM5_9BACT</name>
<dbReference type="EMBL" id="MHIB01000045">
    <property type="protein sequence ID" value="OGY43069.1"/>
    <property type="molecule type" value="Genomic_DNA"/>
</dbReference>
<protein>
    <submittedName>
        <fullName evidence="2">Uncharacterized protein</fullName>
    </submittedName>
</protein>
<evidence type="ECO:0000313" key="2">
    <source>
        <dbReference type="EMBL" id="OGY43069.1"/>
    </source>
</evidence>
<dbReference type="STRING" id="1797532.A2729_03830"/>
<dbReference type="Proteomes" id="UP000178930">
    <property type="component" value="Unassembled WGS sequence"/>
</dbReference>
<gene>
    <name evidence="2" type="ORF">A2729_03830</name>
</gene>